<name>A0A382LGK4_9ZZZZ</name>
<dbReference type="EMBL" id="UINC01086876">
    <property type="protein sequence ID" value="SVC35736.1"/>
    <property type="molecule type" value="Genomic_DNA"/>
</dbReference>
<feature type="non-terminal residue" evidence="1">
    <location>
        <position position="54"/>
    </location>
</feature>
<accession>A0A382LGK4</accession>
<proteinExistence type="predicted"/>
<dbReference type="AlphaFoldDB" id="A0A382LGK4"/>
<organism evidence="1">
    <name type="scientific">marine metagenome</name>
    <dbReference type="NCBI Taxonomy" id="408172"/>
    <lineage>
        <taxon>unclassified sequences</taxon>
        <taxon>metagenomes</taxon>
        <taxon>ecological metagenomes</taxon>
    </lineage>
</organism>
<gene>
    <name evidence="1" type="ORF">METZ01_LOCUS288590</name>
</gene>
<protein>
    <submittedName>
        <fullName evidence="1">Uncharacterized protein</fullName>
    </submittedName>
</protein>
<sequence>MLRLFFALFFLSLGFAGCQAVDRIEVPDISAVEIEEHVRVLSSDFFLGRGPGHP</sequence>
<evidence type="ECO:0000313" key="1">
    <source>
        <dbReference type="EMBL" id="SVC35736.1"/>
    </source>
</evidence>
<reference evidence="1" key="1">
    <citation type="submission" date="2018-05" db="EMBL/GenBank/DDBJ databases">
        <authorList>
            <person name="Lanie J.A."/>
            <person name="Ng W.-L."/>
            <person name="Kazmierczak K.M."/>
            <person name="Andrzejewski T.M."/>
            <person name="Davidsen T.M."/>
            <person name="Wayne K.J."/>
            <person name="Tettelin H."/>
            <person name="Glass J.I."/>
            <person name="Rusch D."/>
            <person name="Podicherti R."/>
            <person name="Tsui H.-C.T."/>
            <person name="Winkler M.E."/>
        </authorList>
    </citation>
    <scope>NUCLEOTIDE SEQUENCE</scope>
</reference>
<dbReference type="PROSITE" id="PS51257">
    <property type="entry name" value="PROKAR_LIPOPROTEIN"/>
    <property type="match status" value="1"/>
</dbReference>